<comment type="subcellular location">
    <subcellularLocation>
        <location evidence="1">Cell membrane</location>
        <topology evidence="1">Multi-pass membrane protein</topology>
    </subcellularLocation>
</comment>
<dbReference type="PANTHER" id="PTHR30250:SF11">
    <property type="entry name" value="O-ANTIGEN TRANSPORTER-RELATED"/>
    <property type="match status" value="1"/>
</dbReference>
<keyword evidence="5 6" id="KW-0472">Membrane</keyword>
<evidence type="ECO:0000256" key="6">
    <source>
        <dbReference type="SAM" id="Phobius"/>
    </source>
</evidence>
<proteinExistence type="predicted"/>
<dbReference type="Pfam" id="PF01943">
    <property type="entry name" value="Polysacc_synt"/>
    <property type="match status" value="1"/>
</dbReference>
<evidence type="ECO:0000256" key="1">
    <source>
        <dbReference type="ARBA" id="ARBA00004651"/>
    </source>
</evidence>
<sequence length="461" mass="50471">MSSLSERVRTFTGDRLLRRVVRNSTYLFASNVIAAVLGIVTANLLGVAIFGTLGIITGFVTNINRLLSFRMNDVVVRYVGDALARKEKERAAAVVKAAALTEALTSLVAFGVLAALAPLGARYFAKDVQLTPLFLLYGVSILANLICETATGVLQVTGHFRTQALINLAQSVLVAGLIIRAALQGGGLMDVLWAYLIGKVILGMGPVFAALYWMPRAVRREWWRVSFSFLPPWRELVRFALSTNFSATINLIARDSEVPWVGLFFGPVVAGYYKTALQLINLVVMPINPFISTTFPEITRAVAEQAWRRLRGLLRQVSLIAGGWTAMVMLGILLAGRQVLFSRFELLGRSFHIYDSQYLPAYPVLLVLMIGYGLANTLFWSRPLLLAQGWADFALKVSFWAMLGKLALGVVFLPGAGYVAEAGFLSLYFATSVGVMVWRGMRGVGMGAEAESLMEVVEKKV</sequence>
<reference evidence="7 8" key="1">
    <citation type="journal article" date="2018" name="Nat. Biotechnol.">
        <title>A standardized bacterial taxonomy based on genome phylogeny substantially revises the tree of life.</title>
        <authorList>
            <person name="Parks D.H."/>
            <person name="Chuvochina M."/>
            <person name="Waite D.W."/>
            <person name="Rinke C."/>
            <person name="Skarshewski A."/>
            <person name="Chaumeil P.A."/>
            <person name="Hugenholtz P."/>
        </authorList>
    </citation>
    <scope>NUCLEOTIDE SEQUENCE [LARGE SCALE GENOMIC DNA]</scope>
    <source>
        <strain evidence="7">UBA8781</strain>
    </source>
</reference>
<comment type="caution">
    <text evidence="7">The sequence shown here is derived from an EMBL/GenBank/DDBJ whole genome shotgun (WGS) entry which is preliminary data.</text>
</comment>
<accession>A0A3D1JIM2</accession>
<feature type="transmembrane region" description="Helical" evidence="6">
    <location>
        <begin position="418"/>
        <end position="438"/>
    </location>
</feature>
<evidence type="ECO:0000256" key="2">
    <source>
        <dbReference type="ARBA" id="ARBA00022475"/>
    </source>
</evidence>
<dbReference type="STRING" id="229919.GCA_001050195_00102"/>
<feature type="transmembrane region" description="Helical" evidence="6">
    <location>
        <begin position="360"/>
        <end position="381"/>
    </location>
</feature>
<organism evidence="7 8">
    <name type="scientific">Anaerolinea thermolimosa</name>
    <dbReference type="NCBI Taxonomy" id="229919"/>
    <lineage>
        <taxon>Bacteria</taxon>
        <taxon>Bacillati</taxon>
        <taxon>Chloroflexota</taxon>
        <taxon>Anaerolineae</taxon>
        <taxon>Anaerolineales</taxon>
        <taxon>Anaerolineaceae</taxon>
        <taxon>Anaerolinea</taxon>
    </lineage>
</organism>
<feature type="transmembrane region" description="Helical" evidence="6">
    <location>
        <begin position="166"/>
        <end position="186"/>
    </location>
</feature>
<dbReference type="PANTHER" id="PTHR30250">
    <property type="entry name" value="PST FAMILY PREDICTED COLANIC ACID TRANSPORTER"/>
    <property type="match status" value="1"/>
</dbReference>
<dbReference type="AlphaFoldDB" id="A0A3D1JIM2"/>
<keyword evidence="2" id="KW-1003">Cell membrane</keyword>
<dbReference type="EMBL" id="DPBP01000041">
    <property type="protein sequence ID" value="HCE18362.1"/>
    <property type="molecule type" value="Genomic_DNA"/>
</dbReference>
<feature type="transmembrane region" description="Helical" evidence="6">
    <location>
        <begin position="20"/>
        <end position="39"/>
    </location>
</feature>
<feature type="transmembrane region" description="Helical" evidence="6">
    <location>
        <begin position="192"/>
        <end position="214"/>
    </location>
</feature>
<evidence type="ECO:0000313" key="8">
    <source>
        <dbReference type="Proteomes" id="UP000264141"/>
    </source>
</evidence>
<evidence type="ECO:0008006" key="9">
    <source>
        <dbReference type="Google" id="ProtNLM"/>
    </source>
</evidence>
<feature type="transmembrane region" description="Helical" evidence="6">
    <location>
        <begin position="93"/>
        <end position="114"/>
    </location>
</feature>
<keyword evidence="3 6" id="KW-0812">Transmembrane</keyword>
<name>A0A3D1JIM2_9CHLR</name>
<feature type="transmembrane region" description="Helical" evidence="6">
    <location>
        <begin position="45"/>
        <end position="63"/>
    </location>
</feature>
<evidence type="ECO:0000313" key="7">
    <source>
        <dbReference type="EMBL" id="HCE18362.1"/>
    </source>
</evidence>
<feature type="transmembrane region" description="Helical" evidence="6">
    <location>
        <begin position="134"/>
        <end position="154"/>
    </location>
</feature>
<feature type="transmembrane region" description="Helical" evidence="6">
    <location>
        <begin position="317"/>
        <end position="340"/>
    </location>
</feature>
<dbReference type="GO" id="GO:0005886">
    <property type="term" value="C:plasma membrane"/>
    <property type="evidence" value="ECO:0007669"/>
    <property type="project" value="UniProtKB-SubCell"/>
</dbReference>
<dbReference type="Proteomes" id="UP000264141">
    <property type="component" value="Unassembled WGS sequence"/>
</dbReference>
<dbReference type="InterPro" id="IPR002797">
    <property type="entry name" value="Polysacc_synth"/>
</dbReference>
<protein>
    <recommendedName>
        <fullName evidence="9">Lipopolysaccharide biosynthesis protein</fullName>
    </recommendedName>
</protein>
<gene>
    <name evidence="7" type="ORF">DEQ80_10925</name>
</gene>
<evidence type="ECO:0000256" key="4">
    <source>
        <dbReference type="ARBA" id="ARBA00022989"/>
    </source>
</evidence>
<keyword evidence="4 6" id="KW-1133">Transmembrane helix</keyword>
<evidence type="ECO:0000256" key="3">
    <source>
        <dbReference type="ARBA" id="ARBA00022692"/>
    </source>
</evidence>
<dbReference type="InterPro" id="IPR050833">
    <property type="entry name" value="Poly_Biosynth_Transport"/>
</dbReference>
<evidence type="ECO:0000256" key="5">
    <source>
        <dbReference type="ARBA" id="ARBA00023136"/>
    </source>
</evidence>
<feature type="transmembrane region" description="Helical" evidence="6">
    <location>
        <begin position="393"/>
        <end position="412"/>
    </location>
</feature>